<dbReference type="RefSeq" id="XP_027619763.1">
    <property type="nucleotide sequence ID" value="XM_027763962.1"/>
</dbReference>
<dbReference type="PROSITE" id="PS00108">
    <property type="entry name" value="PROTEIN_KINASE_ST"/>
    <property type="match status" value="1"/>
</dbReference>
<evidence type="ECO:0000259" key="5">
    <source>
        <dbReference type="PROSITE" id="PS50011"/>
    </source>
</evidence>
<dbReference type="PROSITE" id="PS50011">
    <property type="entry name" value="PROTEIN_KINASE_DOM"/>
    <property type="match status" value="1"/>
</dbReference>
<organism evidence="6 7">
    <name type="scientific">Sparassis crispa</name>
    <dbReference type="NCBI Taxonomy" id="139825"/>
    <lineage>
        <taxon>Eukaryota</taxon>
        <taxon>Fungi</taxon>
        <taxon>Dikarya</taxon>
        <taxon>Basidiomycota</taxon>
        <taxon>Agaricomycotina</taxon>
        <taxon>Agaricomycetes</taxon>
        <taxon>Polyporales</taxon>
        <taxon>Sparassidaceae</taxon>
        <taxon>Sparassis</taxon>
    </lineage>
</organism>
<protein>
    <recommendedName>
        <fullName evidence="5">Protein kinase domain-containing protein</fullName>
    </recommendedName>
</protein>
<dbReference type="GO" id="GO:0005524">
    <property type="term" value="F:ATP binding"/>
    <property type="evidence" value="ECO:0007669"/>
    <property type="project" value="UniProtKB-KW"/>
</dbReference>
<dbReference type="Gene3D" id="1.10.510.10">
    <property type="entry name" value="Transferase(Phosphotransferase) domain 1"/>
    <property type="match status" value="1"/>
</dbReference>
<dbReference type="AlphaFoldDB" id="A0A401H3C2"/>
<evidence type="ECO:0000313" key="7">
    <source>
        <dbReference type="Proteomes" id="UP000287166"/>
    </source>
</evidence>
<dbReference type="InterPro" id="IPR011009">
    <property type="entry name" value="Kinase-like_dom_sf"/>
</dbReference>
<evidence type="ECO:0000256" key="1">
    <source>
        <dbReference type="ARBA" id="ARBA00022679"/>
    </source>
</evidence>
<sequence length="711" mass="79914">MSQFTINIAYDILCSVVDHPTMIGVPVPTGMQWVNLATEIARHPLVGRSGAPLDLYKLRTPADVKDLEQGLQMGGVEGIADKVRSFDQVPHDMTQFPLDKVHVIVVVGQQRKTAEGFSWDILLQTELAKLLLVVIEIPNKWSRNDVTSNGGVFLDSSCSVLQDIVVKLKAQRTYQANYDSFDFQNASRLPLFSQSFISVSESHGTVKGDDEFETFYHVLRRFSGDAPLVRSDPSSSLKASSFTVYFIHCPFFSGSIRSDPLQYKEQLSWQFPMFVTRRDSLGHVRKYHPNSDFSVVLREFRCPVVLSEVVSQKDENDRHRMLMEAIVVARVGKYLLKPTSRKQFFVVAIYLTTSLQVERYIVSEDSSPQINIQQETFDLCNPSRAAEFLREMYNLKPLLEELAAELDEKKRVDLAKIETDSSKMLSLNSRGPWTKPHSRLESVAEHDESMNISDDTGVFNTRSVRSVLDKANCEIDSVGYGHPHVALVVRKDDGASAGFLKFVKDGNPEVEIMQYLSRIDSPANHTIRPIRVWPIEGGTIVSMPVGGGWISYLDDLDARLWGASQQLFEAVGFMHDHGVAHMDLKPGNIVIPPIYGNLSIIDFSIAVRVKGPGEKLMGYAGTRGYTAPEVGRVAYRPIRADLWSCGKVIMELCENAKPSFARTWLCVVSKRLMDDDPDKRPMMAEILQAMSRVGRERDELERQISGVVETQ</sequence>
<dbReference type="PANTHER" id="PTHR43289">
    <property type="entry name" value="MITOGEN-ACTIVATED PROTEIN KINASE KINASE KINASE 20-RELATED"/>
    <property type="match status" value="1"/>
</dbReference>
<evidence type="ECO:0000256" key="3">
    <source>
        <dbReference type="ARBA" id="ARBA00022777"/>
    </source>
</evidence>
<dbReference type="STRING" id="139825.A0A401H3C2"/>
<dbReference type="EMBL" id="BFAD01000014">
    <property type="protein sequence ID" value="GBE88850.1"/>
    <property type="molecule type" value="Genomic_DNA"/>
</dbReference>
<evidence type="ECO:0000256" key="4">
    <source>
        <dbReference type="ARBA" id="ARBA00022840"/>
    </source>
</evidence>
<keyword evidence="7" id="KW-1185">Reference proteome</keyword>
<dbReference type="Pfam" id="PF00069">
    <property type="entry name" value="Pkinase"/>
    <property type="match status" value="1"/>
</dbReference>
<dbReference type="Proteomes" id="UP000287166">
    <property type="component" value="Unassembled WGS sequence"/>
</dbReference>
<keyword evidence="3" id="KW-0418">Kinase</keyword>
<dbReference type="InterPro" id="IPR000719">
    <property type="entry name" value="Prot_kinase_dom"/>
</dbReference>
<comment type="caution">
    <text evidence="6">The sequence shown here is derived from an EMBL/GenBank/DDBJ whole genome shotgun (WGS) entry which is preliminary data.</text>
</comment>
<dbReference type="SUPFAM" id="SSF56112">
    <property type="entry name" value="Protein kinase-like (PK-like)"/>
    <property type="match status" value="1"/>
</dbReference>
<evidence type="ECO:0000313" key="6">
    <source>
        <dbReference type="EMBL" id="GBE88850.1"/>
    </source>
</evidence>
<feature type="domain" description="Protein kinase" evidence="5">
    <location>
        <begin position="422"/>
        <end position="711"/>
    </location>
</feature>
<dbReference type="GeneID" id="38785767"/>
<reference evidence="6 7" key="1">
    <citation type="journal article" date="2018" name="Sci. Rep.">
        <title>Genome sequence of the cauliflower mushroom Sparassis crispa (Hanabiratake) and its association with beneficial usage.</title>
        <authorList>
            <person name="Kiyama R."/>
            <person name="Furutani Y."/>
            <person name="Kawaguchi K."/>
            <person name="Nakanishi T."/>
        </authorList>
    </citation>
    <scope>NUCLEOTIDE SEQUENCE [LARGE SCALE GENOMIC DNA]</scope>
</reference>
<accession>A0A401H3C2</accession>
<evidence type="ECO:0000256" key="2">
    <source>
        <dbReference type="ARBA" id="ARBA00022741"/>
    </source>
</evidence>
<keyword evidence="1" id="KW-0808">Transferase</keyword>
<dbReference type="PANTHER" id="PTHR43289:SF33">
    <property type="entry name" value="SERINE_THREONINE KINASE 31"/>
    <property type="match status" value="1"/>
</dbReference>
<proteinExistence type="predicted"/>
<gene>
    <name evidence="6" type="ORF">SCP_1402580</name>
</gene>
<keyword evidence="2" id="KW-0547">Nucleotide-binding</keyword>
<keyword evidence="4" id="KW-0067">ATP-binding</keyword>
<dbReference type="GO" id="GO:0004674">
    <property type="term" value="F:protein serine/threonine kinase activity"/>
    <property type="evidence" value="ECO:0007669"/>
    <property type="project" value="TreeGrafter"/>
</dbReference>
<dbReference type="InterPro" id="IPR008271">
    <property type="entry name" value="Ser/Thr_kinase_AS"/>
</dbReference>
<dbReference type="SMART" id="SM00220">
    <property type="entry name" value="S_TKc"/>
    <property type="match status" value="1"/>
</dbReference>
<dbReference type="InParanoid" id="A0A401H3C2"/>
<dbReference type="OrthoDB" id="2789888at2759"/>
<name>A0A401H3C2_9APHY</name>